<protein>
    <submittedName>
        <fullName evidence="9">SAPK substrate protein</fullName>
    </submittedName>
</protein>
<dbReference type="InterPro" id="IPR009060">
    <property type="entry name" value="UBA-like_sf"/>
</dbReference>
<evidence type="ECO:0000256" key="4">
    <source>
        <dbReference type="PROSITE-ProRule" id="PRU00042"/>
    </source>
</evidence>
<dbReference type="PROSITE" id="PS50157">
    <property type="entry name" value="ZINC_FINGER_C2H2_2"/>
    <property type="match status" value="1"/>
</dbReference>
<dbReference type="InterPro" id="IPR041923">
    <property type="entry name" value="UBA_UBXN1"/>
</dbReference>
<gene>
    <name evidence="9" type="ORF">C7M84_016733</name>
</gene>
<feature type="domain" description="C2H2-type" evidence="8">
    <location>
        <begin position="106"/>
        <end position="135"/>
    </location>
</feature>
<evidence type="ECO:0000313" key="9">
    <source>
        <dbReference type="EMBL" id="ROT65310.1"/>
    </source>
</evidence>
<dbReference type="GO" id="GO:0005737">
    <property type="term" value="C:cytoplasm"/>
    <property type="evidence" value="ECO:0007669"/>
    <property type="project" value="UniProtKB-SubCell"/>
</dbReference>
<dbReference type="EMBL" id="QCYY01003104">
    <property type="protein sequence ID" value="ROT65310.1"/>
    <property type="molecule type" value="Genomic_DNA"/>
</dbReference>
<feature type="compositionally biased region" description="Basic and acidic residues" evidence="5">
    <location>
        <begin position="67"/>
        <end position="92"/>
    </location>
</feature>
<accession>A0A3R7SL05</accession>
<dbReference type="Pfam" id="PF00789">
    <property type="entry name" value="UBX"/>
    <property type="match status" value="1"/>
</dbReference>
<evidence type="ECO:0000256" key="3">
    <source>
        <dbReference type="ARBA" id="ARBA00023054"/>
    </source>
</evidence>
<reference evidence="9 10" key="1">
    <citation type="submission" date="2018-04" db="EMBL/GenBank/DDBJ databases">
        <authorList>
            <person name="Zhang X."/>
            <person name="Yuan J."/>
            <person name="Li F."/>
            <person name="Xiang J."/>
        </authorList>
    </citation>
    <scope>NUCLEOTIDE SEQUENCE [LARGE SCALE GENOMIC DNA]</scope>
    <source>
        <tissue evidence="9">Muscle</tissue>
    </source>
</reference>
<dbReference type="InterPro" id="IPR015940">
    <property type="entry name" value="UBA"/>
</dbReference>
<dbReference type="GO" id="GO:0032435">
    <property type="term" value="P:negative regulation of proteasomal ubiquitin-dependent protein catabolic process"/>
    <property type="evidence" value="ECO:0007669"/>
    <property type="project" value="TreeGrafter"/>
</dbReference>
<comment type="subcellular location">
    <subcellularLocation>
        <location evidence="1">Cytoplasm</location>
    </subcellularLocation>
</comment>
<evidence type="ECO:0000259" key="6">
    <source>
        <dbReference type="PROSITE" id="PS50030"/>
    </source>
</evidence>
<dbReference type="Gene3D" id="3.10.20.90">
    <property type="entry name" value="Phosphatidylinositol 3-kinase Catalytic Subunit, Chain A, domain 1"/>
    <property type="match status" value="1"/>
</dbReference>
<dbReference type="InterPro" id="IPR001012">
    <property type="entry name" value="UBX_dom"/>
</dbReference>
<dbReference type="PROSITE" id="PS50030">
    <property type="entry name" value="UBA"/>
    <property type="match status" value="1"/>
</dbReference>
<name>A0A3R7SL05_PENVA</name>
<keyword evidence="4" id="KW-0862">Zinc</keyword>
<dbReference type="PANTHER" id="PTHR46340:SF1">
    <property type="entry name" value="UBX DOMAIN-CONTAINING PROTEIN 1"/>
    <property type="match status" value="1"/>
</dbReference>
<organism evidence="9 10">
    <name type="scientific">Penaeus vannamei</name>
    <name type="common">Whiteleg shrimp</name>
    <name type="synonym">Litopenaeus vannamei</name>
    <dbReference type="NCBI Taxonomy" id="6689"/>
    <lineage>
        <taxon>Eukaryota</taxon>
        <taxon>Metazoa</taxon>
        <taxon>Ecdysozoa</taxon>
        <taxon>Arthropoda</taxon>
        <taxon>Crustacea</taxon>
        <taxon>Multicrustacea</taxon>
        <taxon>Malacostraca</taxon>
        <taxon>Eumalacostraca</taxon>
        <taxon>Eucarida</taxon>
        <taxon>Decapoda</taxon>
        <taxon>Dendrobranchiata</taxon>
        <taxon>Penaeoidea</taxon>
        <taxon>Penaeidae</taxon>
        <taxon>Penaeus</taxon>
    </lineage>
</organism>
<evidence type="ECO:0000256" key="2">
    <source>
        <dbReference type="ARBA" id="ARBA00022490"/>
    </source>
</evidence>
<feature type="domain" description="UBX" evidence="7">
    <location>
        <begin position="244"/>
        <end position="280"/>
    </location>
</feature>
<feature type="region of interest" description="Disordered" evidence="5">
    <location>
        <begin position="38"/>
        <end position="107"/>
    </location>
</feature>
<feature type="domain" description="UBA" evidence="6">
    <location>
        <begin position="1"/>
        <end position="39"/>
    </location>
</feature>
<dbReference type="GO" id="GO:0008270">
    <property type="term" value="F:zinc ion binding"/>
    <property type="evidence" value="ECO:0007669"/>
    <property type="project" value="UniProtKB-KW"/>
</dbReference>
<dbReference type="Pfam" id="PF22562">
    <property type="entry name" value="UBA_7"/>
    <property type="match status" value="1"/>
</dbReference>
<evidence type="ECO:0000259" key="8">
    <source>
        <dbReference type="PROSITE" id="PS50157"/>
    </source>
</evidence>
<dbReference type="STRING" id="6689.A0A3R7SL05"/>
<dbReference type="AlphaFoldDB" id="A0A3R7SL05"/>
<keyword evidence="10" id="KW-1185">Reference proteome</keyword>
<dbReference type="GO" id="GO:0031397">
    <property type="term" value="P:negative regulation of protein ubiquitination"/>
    <property type="evidence" value="ECO:0007669"/>
    <property type="project" value="TreeGrafter"/>
</dbReference>
<evidence type="ECO:0000259" key="7">
    <source>
        <dbReference type="PROSITE" id="PS50033"/>
    </source>
</evidence>
<evidence type="ECO:0000256" key="5">
    <source>
        <dbReference type="SAM" id="MobiDB-lite"/>
    </source>
</evidence>
<comment type="caution">
    <text evidence="9">The sequence shown here is derived from an EMBL/GenBank/DDBJ whole genome shotgun (WGS) entry which is preliminary data.</text>
</comment>
<feature type="compositionally biased region" description="Basic and acidic residues" evidence="5">
    <location>
        <begin position="226"/>
        <end position="241"/>
    </location>
</feature>
<proteinExistence type="predicted"/>
<dbReference type="GO" id="GO:0005634">
    <property type="term" value="C:nucleus"/>
    <property type="evidence" value="ECO:0007669"/>
    <property type="project" value="TreeGrafter"/>
</dbReference>
<dbReference type="GO" id="GO:1903094">
    <property type="term" value="P:negative regulation of protein K48-linked deubiquitination"/>
    <property type="evidence" value="ECO:0007669"/>
    <property type="project" value="TreeGrafter"/>
</dbReference>
<dbReference type="SMART" id="SM00165">
    <property type="entry name" value="UBA"/>
    <property type="match status" value="1"/>
</dbReference>
<reference evidence="9 10" key="2">
    <citation type="submission" date="2019-01" db="EMBL/GenBank/DDBJ databases">
        <title>The decoding of complex shrimp genome reveals the adaptation for benthos swimmer, frequently molting mechanism and breeding impact on genome.</title>
        <authorList>
            <person name="Sun Y."/>
            <person name="Gao Y."/>
            <person name="Yu Y."/>
        </authorList>
    </citation>
    <scope>NUCLEOTIDE SEQUENCE [LARGE SCALE GENOMIC DNA]</scope>
    <source>
        <tissue evidence="9">Muscle</tissue>
    </source>
</reference>
<dbReference type="PROSITE" id="PS00028">
    <property type="entry name" value="ZINC_FINGER_C2H2_1"/>
    <property type="match status" value="1"/>
</dbReference>
<dbReference type="InterPro" id="IPR013087">
    <property type="entry name" value="Znf_C2H2_type"/>
</dbReference>
<dbReference type="Gene3D" id="1.10.8.10">
    <property type="entry name" value="DNA helicase RuvA subunit, C-terminal domain"/>
    <property type="match status" value="1"/>
</dbReference>
<sequence>MSALQTLVEMGFSENSAKKALAVTGGGGVEQAMEWLLAHADDPGINDPPAEDVTGAAAGHSLGSQEGSEKMETSETPESKESGDAPAEKSEETGEASADGEAAKSIKCDDCGKLFKTSEEVEFHAVKSGHSNFSESTEEKKPLSEEEREQKMGQEIAERKRIMQEQEMKRIADERRREKLEDKIARQKIKEQIEADKRARKEMFANKEAPTQPQPPKPQPVAQPAQKKEYTTTSLNRKDGVPTDEPFNLSMSFPRKNFSDEDMDKPLDVLGLVPSAVLMVSK</sequence>
<feature type="compositionally biased region" description="Pro residues" evidence="5">
    <location>
        <begin position="212"/>
        <end position="221"/>
    </location>
</feature>
<dbReference type="SUPFAM" id="SSF46934">
    <property type="entry name" value="UBA-like"/>
    <property type="match status" value="1"/>
</dbReference>
<evidence type="ECO:0000313" key="10">
    <source>
        <dbReference type="Proteomes" id="UP000283509"/>
    </source>
</evidence>
<dbReference type="OrthoDB" id="10254930at2759"/>
<dbReference type="GO" id="GO:0036435">
    <property type="term" value="F:K48-linked polyubiquitin modification-dependent protein binding"/>
    <property type="evidence" value="ECO:0007669"/>
    <property type="project" value="TreeGrafter"/>
</dbReference>
<dbReference type="Proteomes" id="UP000283509">
    <property type="component" value="Unassembled WGS sequence"/>
</dbReference>
<feature type="compositionally biased region" description="Basic and acidic residues" evidence="5">
    <location>
        <begin position="137"/>
        <end position="205"/>
    </location>
</feature>
<keyword evidence="3" id="KW-0175">Coiled coil</keyword>
<dbReference type="InterPro" id="IPR029071">
    <property type="entry name" value="Ubiquitin-like_domsf"/>
</dbReference>
<dbReference type="PANTHER" id="PTHR46340">
    <property type="entry name" value="UBX DOMAIN-CONTAINING PROTEIN 1"/>
    <property type="match status" value="1"/>
</dbReference>
<keyword evidence="4" id="KW-0863">Zinc-finger</keyword>
<dbReference type="PROSITE" id="PS50033">
    <property type="entry name" value="UBX"/>
    <property type="match status" value="1"/>
</dbReference>
<dbReference type="SUPFAM" id="SSF54236">
    <property type="entry name" value="Ubiquitin-like"/>
    <property type="match status" value="1"/>
</dbReference>
<dbReference type="CDD" id="cd14302">
    <property type="entry name" value="UBA_UBXN1"/>
    <property type="match status" value="1"/>
</dbReference>
<keyword evidence="2" id="KW-0963">Cytoplasm</keyword>
<keyword evidence="4" id="KW-0479">Metal-binding</keyword>
<evidence type="ECO:0000256" key="1">
    <source>
        <dbReference type="ARBA" id="ARBA00004496"/>
    </source>
</evidence>
<feature type="region of interest" description="Disordered" evidence="5">
    <location>
        <begin position="125"/>
        <end position="264"/>
    </location>
</feature>